<accession>A0A834IJJ7</accession>
<dbReference type="Proteomes" id="UP000625711">
    <property type="component" value="Unassembled WGS sequence"/>
</dbReference>
<proteinExistence type="predicted"/>
<feature type="domain" description="MADF" evidence="1">
    <location>
        <begin position="18"/>
        <end position="102"/>
    </location>
</feature>
<sequence length="119" mass="14552">MGQEIKKIVDAQLKFEYKLVQIIQYHECLYNTSHQSFNDELYRNAVWESIASQLNVPSKYCRERWKGILQRFTEEIQWQNMFRATSFWLLFHHLDFLNRIAPNYYFLPMDIDTFQDTSQ</sequence>
<dbReference type="EMBL" id="JAACXV010010946">
    <property type="protein sequence ID" value="KAF7275262.1"/>
    <property type="molecule type" value="Genomic_DNA"/>
</dbReference>
<organism evidence="2 3">
    <name type="scientific">Rhynchophorus ferrugineus</name>
    <name type="common">Red palm weevil</name>
    <name type="synonym">Curculio ferrugineus</name>
    <dbReference type="NCBI Taxonomy" id="354439"/>
    <lineage>
        <taxon>Eukaryota</taxon>
        <taxon>Metazoa</taxon>
        <taxon>Ecdysozoa</taxon>
        <taxon>Arthropoda</taxon>
        <taxon>Hexapoda</taxon>
        <taxon>Insecta</taxon>
        <taxon>Pterygota</taxon>
        <taxon>Neoptera</taxon>
        <taxon>Endopterygota</taxon>
        <taxon>Coleoptera</taxon>
        <taxon>Polyphaga</taxon>
        <taxon>Cucujiformia</taxon>
        <taxon>Curculionidae</taxon>
        <taxon>Dryophthorinae</taxon>
        <taxon>Rhynchophorus</taxon>
    </lineage>
</organism>
<dbReference type="InterPro" id="IPR006578">
    <property type="entry name" value="MADF-dom"/>
</dbReference>
<protein>
    <recommendedName>
        <fullName evidence="1">MADF domain-containing protein</fullName>
    </recommendedName>
</protein>
<dbReference type="PANTHER" id="PTHR12243">
    <property type="entry name" value="MADF DOMAIN TRANSCRIPTION FACTOR"/>
    <property type="match status" value="1"/>
</dbReference>
<comment type="caution">
    <text evidence="2">The sequence shown here is derived from an EMBL/GenBank/DDBJ whole genome shotgun (WGS) entry which is preliminary data.</text>
</comment>
<dbReference type="SMART" id="SM00595">
    <property type="entry name" value="MADF"/>
    <property type="match status" value="1"/>
</dbReference>
<keyword evidence="3" id="KW-1185">Reference proteome</keyword>
<name>A0A834IJJ7_RHYFE</name>
<dbReference type="InterPro" id="IPR039353">
    <property type="entry name" value="TF_Adf1"/>
</dbReference>
<evidence type="ECO:0000259" key="1">
    <source>
        <dbReference type="PROSITE" id="PS51029"/>
    </source>
</evidence>
<dbReference type="PANTHER" id="PTHR12243:SF67">
    <property type="entry name" value="COREPRESSOR OF PANGOLIN, ISOFORM A-RELATED"/>
    <property type="match status" value="1"/>
</dbReference>
<dbReference type="OrthoDB" id="6147983at2759"/>
<dbReference type="PROSITE" id="PS51029">
    <property type="entry name" value="MADF"/>
    <property type="match status" value="1"/>
</dbReference>
<reference evidence="2" key="1">
    <citation type="submission" date="2020-08" db="EMBL/GenBank/DDBJ databases">
        <title>Genome sequencing and assembly of the red palm weevil Rhynchophorus ferrugineus.</title>
        <authorList>
            <person name="Dias G.B."/>
            <person name="Bergman C.M."/>
            <person name="Manee M."/>
        </authorList>
    </citation>
    <scope>NUCLEOTIDE SEQUENCE</scope>
    <source>
        <strain evidence="2">AA-2017</strain>
        <tissue evidence="2">Whole larva</tissue>
    </source>
</reference>
<dbReference type="AlphaFoldDB" id="A0A834IJJ7"/>
<evidence type="ECO:0000313" key="3">
    <source>
        <dbReference type="Proteomes" id="UP000625711"/>
    </source>
</evidence>
<evidence type="ECO:0000313" key="2">
    <source>
        <dbReference type="EMBL" id="KAF7275262.1"/>
    </source>
</evidence>
<gene>
    <name evidence="2" type="ORF">GWI33_012031</name>
</gene>
<dbReference type="Pfam" id="PF10545">
    <property type="entry name" value="MADF_DNA_bdg"/>
    <property type="match status" value="1"/>
</dbReference>